<feature type="compositionally biased region" description="Basic and acidic residues" evidence="1">
    <location>
        <begin position="82"/>
        <end position="91"/>
    </location>
</feature>
<gene>
    <name evidence="2" type="ORF">NDU88_004614</name>
</gene>
<feature type="compositionally biased region" description="Gly residues" evidence="1">
    <location>
        <begin position="1"/>
        <end position="10"/>
    </location>
</feature>
<dbReference type="Proteomes" id="UP001066276">
    <property type="component" value="Chromosome 2_2"/>
</dbReference>
<protein>
    <submittedName>
        <fullName evidence="2">Uncharacterized protein</fullName>
    </submittedName>
</protein>
<keyword evidence="3" id="KW-1185">Reference proteome</keyword>
<feature type="region of interest" description="Disordered" evidence="1">
    <location>
        <begin position="1"/>
        <end position="112"/>
    </location>
</feature>
<dbReference type="EMBL" id="JANPWB010000004">
    <property type="protein sequence ID" value="KAJ1195333.1"/>
    <property type="molecule type" value="Genomic_DNA"/>
</dbReference>
<evidence type="ECO:0000313" key="2">
    <source>
        <dbReference type="EMBL" id="KAJ1195333.1"/>
    </source>
</evidence>
<dbReference type="AlphaFoldDB" id="A0AAV7V1N6"/>
<sequence>MAQSGTGRGSQGLVETGRGSEGLMAQSGTGRGSQGPMAQSGTGGGSQGPIDKELGAVTDSQVPLKTAGEQQTTWDSAVTDGATRDRDHKAGTEVSLREAGVGGHRGAPLIGL</sequence>
<organism evidence="2 3">
    <name type="scientific">Pleurodeles waltl</name>
    <name type="common">Iberian ribbed newt</name>
    <dbReference type="NCBI Taxonomy" id="8319"/>
    <lineage>
        <taxon>Eukaryota</taxon>
        <taxon>Metazoa</taxon>
        <taxon>Chordata</taxon>
        <taxon>Craniata</taxon>
        <taxon>Vertebrata</taxon>
        <taxon>Euteleostomi</taxon>
        <taxon>Amphibia</taxon>
        <taxon>Batrachia</taxon>
        <taxon>Caudata</taxon>
        <taxon>Salamandroidea</taxon>
        <taxon>Salamandridae</taxon>
        <taxon>Pleurodelinae</taxon>
        <taxon>Pleurodeles</taxon>
    </lineage>
</organism>
<reference evidence="2" key="1">
    <citation type="journal article" date="2022" name="bioRxiv">
        <title>Sequencing and chromosome-scale assembly of the giantPleurodeles waltlgenome.</title>
        <authorList>
            <person name="Brown T."/>
            <person name="Elewa A."/>
            <person name="Iarovenko S."/>
            <person name="Subramanian E."/>
            <person name="Araus A.J."/>
            <person name="Petzold A."/>
            <person name="Susuki M."/>
            <person name="Suzuki K.-i.T."/>
            <person name="Hayashi T."/>
            <person name="Toyoda A."/>
            <person name="Oliveira C."/>
            <person name="Osipova E."/>
            <person name="Leigh N.D."/>
            <person name="Simon A."/>
            <person name="Yun M.H."/>
        </authorList>
    </citation>
    <scope>NUCLEOTIDE SEQUENCE</scope>
    <source>
        <strain evidence="2">20211129_DDA</strain>
        <tissue evidence="2">Liver</tissue>
    </source>
</reference>
<evidence type="ECO:0000256" key="1">
    <source>
        <dbReference type="SAM" id="MobiDB-lite"/>
    </source>
</evidence>
<proteinExistence type="predicted"/>
<feature type="compositionally biased region" description="Polar residues" evidence="1">
    <location>
        <begin position="58"/>
        <end position="76"/>
    </location>
</feature>
<evidence type="ECO:0000313" key="3">
    <source>
        <dbReference type="Proteomes" id="UP001066276"/>
    </source>
</evidence>
<comment type="caution">
    <text evidence="2">The sequence shown here is derived from an EMBL/GenBank/DDBJ whole genome shotgun (WGS) entry which is preliminary data.</text>
</comment>
<accession>A0AAV7V1N6</accession>
<name>A0AAV7V1N6_PLEWA</name>